<dbReference type="RefSeq" id="WP_011110929.1">
    <property type="nucleotide sequence ID" value="NC_004757.1"/>
</dbReference>
<dbReference type="InterPro" id="IPR009056">
    <property type="entry name" value="Cyt_c-like_dom"/>
</dbReference>
<feature type="transmembrane region" description="Helical" evidence="10">
    <location>
        <begin position="543"/>
        <end position="563"/>
    </location>
</feature>
<feature type="transmembrane region" description="Helical" evidence="10">
    <location>
        <begin position="575"/>
        <end position="597"/>
    </location>
</feature>
<keyword evidence="7 9" id="KW-0408">Iron</keyword>
<dbReference type="GO" id="GO:0020037">
    <property type="term" value="F:heme binding"/>
    <property type="evidence" value="ECO:0007669"/>
    <property type="project" value="InterPro"/>
</dbReference>
<evidence type="ECO:0000256" key="8">
    <source>
        <dbReference type="ARBA" id="ARBA00023136"/>
    </source>
</evidence>
<dbReference type="PANTHER" id="PTHR31632">
    <property type="entry name" value="IRON TRANSPORTER FTH1"/>
    <property type="match status" value="1"/>
</dbReference>
<evidence type="ECO:0000256" key="3">
    <source>
        <dbReference type="ARBA" id="ARBA00022617"/>
    </source>
</evidence>
<keyword evidence="14" id="KW-1185">Reference proteome</keyword>
<dbReference type="GO" id="GO:0033573">
    <property type="term" value="C:high-affinity iron permease complex"/>
    <property type="evidence" value="ECO:0007669"/>
    <property type="project" value="InterPro"/>
</dbReference>
<keyword evidence="5 9" id="KW-0479">Metal-binding</keyword>
<evidence type="ECO:0000313" key="14">
    <source>
        <dbReference type="Proteomes" id="UP000001416"/>
    </source>
</evidence>
<evidence type="ECO:0000313" key="13">
    <source>
        <dbReference type="EMBL" id="CAD84205.1"/>
    </source>
</evidence>
<reference evidence="13 14" key="1">
    <citation type="journal article" date="2003" name="J. Bacteriol.">
        <title>Complete genome sequence of the ammonia-oxidizing bacterium and obligate chemolithoautotroph Nitrosomonas europaea.</title>
        <authorList>
            <person name="Chain P."/>
            <person name="Lamerdin J."/>
            <person name="Larimer F."/>
            <person name="Regala W."/>
            <person name="Land M."/>
            <person name="Hauser L."/>
            <person name="Hooper A."/>
            <person name="Klotz M."/>
            <person name="Norton J."/>
            <person name="Sayavedra-Soto L."/>
            <person name="Arciero D."/>
            <person name="Hommes N."/>
            <person name="Whittaker M."/>
            <person name="Arp D."/>
        </authorList>
    </citation>
    <scope>NUCLEOTIDE SEQUENCE [LARGE SCALE GENOMIC DNA]</scope>
    <source>
        <strain evidence="14">ATCC 19718 / CIP 103999 / KCTC 2705 / NBRC 14298</strain>
    </source>
</reference>
<feature type="transmembrane region" description="Helical" evidence="10">
    <location>
        <begin position="625"/>
        <end position="642"/>
    </location>
</feature>
<dbReference type="STRING" id="228410.NE0294"/>
<evidence type="ECO:0000256" key="11">
    <source>
        <dbReference type="SAM" id="SignalP"/>
    </source>
</evidence>
<name>Q82XH9_NITEU</name>
<dbReference type="Gene3D" id="1.10.760.10">
    <property type="entry name" value="Cytochrome c-like domain"/>
    <property type="match status" value="1"/>
</dbReference>
<dbReference type="HOGENOM" id="CLU_027143_0_0_4"/>
<evidence type="ECO:0000256" key="7">
    <source>
        <dbReference type="ARBA" id="ARBA00023004"/>
    </source>
</evidence>
<evidence type="ECO:0000256" key="1">
    <source>
        <dbReference type="ARBA" id="ARBA00004141"/>
    </source>
</evidence>
<feature type="domain" description="Cytochrome c" evidence="12">
    <location>
        <begin position="140"/>
        <end position="327"/>
    </location>
</feature>
<evidence type="ECO:0000256" key="10">
    <source>
        <dbReference type="SAM" id="Phobius"/>
    </source>
</evidence>
<dbReference type="eggNOG" id="COG2010">
    <property type="taxonomic scope" value="Bacteria"/>
</dbReference>
<dbReference type="Pfam" id="PF03239">
    <property type="entry name" value="FTR1"/>
    <property type="match status" value="2"/>
</dbReference>
<dbReference type="GO" id="GO:0046872">
    <property type="term" value="F:metal ion binding"/>
    <property type="evidence" value="ECO:0007669"/>
    <property type="project" value="UniProtKB-KW"/>
</dbReference>
<organism evidence="13 14">
    <name type="scientific">Nitrosomonas europaea (strain ATCC 19718 / CIP 103999 / KCTC 2705 / NBRC 14298)</name>
    <dbReference type="NCBI Taxonomy" id="228410"/>
    <lineage>
        <taxon>Bacteria</taxon>
        <taxon>Pseudomonadati</taxon>
        <taxon>Pseudomonadota</taxon>
        <taxon>Betaproteobacteria</taxon>
        <taxon>Nitrosomonadales</taxon>
        <taxon>Nitrosomonadaceae</taxon>
        <taxon>Nitrosomonas</taxon>
    </lineage>
</organism>
<dbReference type="OrthoDB" id="9765171at2"/>
<feature type="transmembrane region" description="Helical" evidence="10">
    <location>
        <begin position="464"/>
        <end position="481"/>
    </location>
</feature>
<feature type="signal peptide" evidence="11">
    <location>
        <begin position="1"/>
        <end position="32"/>
    </location>
</feature>
<dbReference type="GeneID" id="87103500"/>
<dbReference type="SUPFAM" id="SSF46626">
    <property type="entry name" value="Cytochrome c"/>
    <property type="match status" value="1"/>
</dbReference>
<dbReference type="KEGG" id="neu:NE0294"/>
<keyword evidence="6 10" id="KW-1133">Transmembrane helix</keyword>
<accession>Q82XH9</accession>
<protein>
    <submittedName>
        <fullName evidence="13">Cytochrome c, class I</fullName>
    </submittedName>
</protein>
<dbReference type="Pfam" id="PF00034">
    <property type="entry name" value="Cytochrom_C"/>
    <property type="match status" value="1"/>
</dbReference>
<dbReference type="EMBL" id="AL954747">
    <property type="protein sequence ID" value="CAD84205.1"/>
    <property type="molecule type" value="Genomic_DNA"/>
</dbReference>
<dbReference type="PhylomeDB" id="Q82XH9"/>
<dbReference type="PANTHER" id="PTHR31632:SF2">
    <property type="entry name" value="PLASMA MEMBRANE IRON PERMEASE"/>
    <property type="match status" value="1"/>
</dbReference>
<comment type="subcellular location">
    <subcellularLocation>
        <location evidence="1">Membrane</location>
        <topology evidence="1">Multi-pass membrane protein</topology>
    </subcellularLocation>
</comment>
<gene>
    <name evidence="13" type="ordered locus">NE0294</name>
</gene>
<evidence type="ECO:0000256" key="6">
    <source>
        <dbReference type="ARBA" id="ARBA00022989"/>
    </source>
</evidence>
<evidence type="ECO:0000259" key="12">
    <source>
        <dbReference type="PROSITE" id="PS51007"/>
    </source>
</evidence>
<keyword evidence="4 10" id="KW-0812">Transmembrane</keyword>
<feature type="transmembrane region" description="Helical" evidence="10">
    <location>
        <begin position="502"/>
        <end position="523"/>
    </location>
</feature>
<dbReference type="GO" id="GO:0009055">
    <property type="term" value="F:electron transfer activity"/>
    <property type="evidence" value="ECO:0007669"/>
    <property type="project" value="InterPro"/>
</dbReference>
<keyword evidence="3 9" id="KW-0349">Heme</keyword>
<proteinExistence type="inferred from homology"/>
<feature type="chain" id="PRO_5004298980" evidence="11">
    <location>
        <begin position="33"/>
        <end position="647"/>
    </location>
</feature>
<dbReference type="GO" id="GO:0015093">
    <property type="term" value="F:ferrous iron transmembrane transporter activity"/>
    <property type="evidence" value="ECO:0007669"/>
    <property type="project" value="TreeGrafter"/>
</dbReference>
<feature type="transmembrane region" description="Helical" evidence="10">
    <location>
        <begin position="431"/>
        <end position="452"/>
    </location>
</feature>
<dbReference type="eggNOG" id="COG0672">
    <property type="taxonomic scope" value="Bacteria"/>
</dbReference>
<evidence type="ECO:0000256" key="2">
    <source>
        <dbReference type="ARBA" id="ARBA00008333"/>
    </source>
</evidence>
<dbReference type="InterPro" id="IPR036909">
    <property type="entry name" value="Cyt_c-like_dom_sf"/>
</dbReference>
<dbReference type="InterPro" id="IPR004923">
    <property type="entry name" value="FTR1/Fip1/EfeU"/>
</dbReference>
<dbReference type="PROSITE" id="PS51007">
    <property type="entry name" value="CYTC"/>
    <property type="match status" value="1"/>
</dbReference>
<comment type="similarity">
    <text evidence="2">Belongs to the oxidase-dependent Fe transporter (OFeT) (TC 9.A.10.1) family.</text>
</comment>
<keyword evidence="11" id="KW-0732">Signal</keyword>
<dbReference type="AlphaFoldDB" id="Q82XH9"/>
<keyword evidence="8 10" id="KW-0472">Membrane</keyword>
<evidence type="ECO:0000256" key="5">
    <source>
        <dbReference type="ARBA" id="ARBA00022723"/>
    </source>
</evidence>
<evidence type="ECO:0000256" key="4">
    <source>
        <dbReference type="ARBA" id="ARBA00022692"/>
    </source>
</evidence>
<evidence type="ECO:0000256" key="9">
    <source>
        <dbReference type="PROSITE-ProRule" id="PRU00433"/>
    </source>
</evidence>
<sequence length="647" mass="69920">MNRSKPFFLSNLLVQWLAMLIFMVSLHGTAAAAPADDERAQTIVHMLDYVGVDYPEFVQDGKVLNAEEYEEQREFATQAITLLEQLPKVPEQPALQQQAHALLARIEAKAPGSEVSALASQLRAGVIQAWKLSVAPRQAPDLMLGAKLFAQHCATCHGAEGHGDGPLAKGMEPAPSNFHDEARMRQRSLYGFYNTITLGVGGTPMRAFTEFSEADRWALAFFAGSLRADPEAVARGEVAWREGQGKAAFDSLKSLVDQAPGDQAEAGTVLDAVRTYLTQQPQALQAVAPAPLAFSRAKLDEVVQAYTRGDREGARRLAIAAYLEGFELVESALDNVDALLRAEVEREMMALRAAIGDGQSAEAVSAQVVKVKALLNRADDVLSGSSLSPMTAFVSSLLILLREGLEAILVLSAIIAFVIKTGRRDALPYIHAGWIGAVVLGVITWAVASYVINISGANRELTEGITALLAAAMLLYVGWWLHSRANAQAWSRFIREQVNVALGKRTLWAMAGISFLAVYRELFEVILFYEALWVQAGVEGHTSVLWGIMAATALLVLIGGAILRYSVRLPIGPFFAVMSVLLAFMAVVFVGNGVAALQEAGMLDATAVRFISLPLLGIHPTEQGLTLQALTLLLIAGGFWFNRRKTA</sequence>
<feature type="transmembrane region" description="Helical" evidence="10">
    <location>
        <begin position="393"/>
        <end position="419"/>
    </location>
</feature>
<dbReference type="Proteomes" id="UP000001416">
    <property type="component" value="Chromosome"/>
</dbReference>